<dbReference type="AlphaFoldDB" id="A0A438I0G9"/>
<dbReference type="GO" id="GO:0016020">
    <property type="term" value="C:membrane"/>
    <property type="evidence" value="ECO:0007669"/>
    <property type="project" value="UniProtKB-SubCell"/>
</dbReference>
<evidence type="ECO:0000259" key="8">
    <source>
        <dbReference type="PROSITE" id="PS51775"/>
    </source>
</evidence>
<evidence type="ECO:0000313" key="10">
    <source>
        <dbReference type="Proteomes" id="UP000288805"/>
    </source>
</evidence>
<dbReference type="InterPro" id="IPR039306">
    <property type="entry name" value="MYOB"/>
</dbReference>
<feature type="domain" description="GTD-binding" evidence="8">
    <location>
        <begin position="597"/>
        <end position="695"/>
    </location>
</feature>
<feature type="coiled-coil region" evidence="5">
    <location>
        <begin position="599"/>
        <end position="704"/>
    </location>
</feature>
<evidence type="ECO:0000256" key="3">
    <source>
        <dbReference type="ARBA" id="ARBA00022989"/>
    </source>
</evidence>
<organism evidence="9 10">
    <name type="scientific">Vitis vinifera</name>
    <name type="common">Grape</name>
    <dbReference type="NCBI Taxonomy" id="29760"/>
    <lineage>
        <taxon>Eukaryota</taxon>
        <taxon>Viridiplantae</taxon>
        <taxon>Streptophyta</taxon>
        <taxon>Embryophyta</taxon>
        <taxon>Tracheophyta</taxon>
        <taxon>Spermatophyta</taxon>
        <taxon>Magnoliopsida</taxon>
        <taxon>eudicotyledons</taxon>
        <taxon>Gunneridae</taxon>
        <taxon>Pentapetalae</taxon>
        <taxon>rosids</taxon>
        <taxon>Vitales</taxon>
        <taxon>Vitaceae</taxon>
        <taxon>Viteae</taxon>
        <taxon>Vitis</taxon>
    </lineage>
</organism>
<evidence type="ECO:0000256" key="4">
    <source>
        <dbReference type="ARBA" id="ARBA00023136"/>
    </source>
</evidence>
<feature type="compositionally biased region" description="Polar residues" evidence="6">
    <location>
        <begin position="254"/>
        <end position="264"/>
    </location>
</feature>
<evidence type="ECO:0000256" key="7">
    <source>
        <dbReference type="SAM" id="Phobius"/>
    </source>
</evidence>
<feature type="transmembrane region" description="Helical" evidence="7">
    <location>
        <begin position="20"/>
        <end position="44"/>
    </location>
</feature>
<protein>
    <submittedName>
        <fullName evidence="9">Myosin-binding protein 3</fullName>
    </submittedName>
</protein>
<evidence type="ECO:0000256" key="1">
    <source>
        <dbReference type="ARBA" id="ARBA00004167"/>
    </source>
</evidence>
<keyword evidence="2 7" id="KW-0812">Transmembrane</keyword>
<feature type="region of interest" description="Disordered" evidence="6">
    <location>
        <begin position="411"/>
        <end position="447"/>
    </location>
</feature>
<dbReference type="Proteomes" id="UP000288805">
    <property type="component" value="Unassembled WGS sequence"/>
</dbReference>
<evidence type="ECO:0000256" key="6">
    <source>
        <dbReference type="SAM" id="MobiDB-lite"/>
    </source>
</evidence>
<feature type="region of interest" description="Disordered" evidence="6">
    <location>
        <begin position="742"/>
        <end position="766"/>
    </location>
</feature>
<evidence type="ECO:0000313" key="9">
    <source>
        <dbReference type="EMBL" id="RVW90172.1"/>
    </source>
</evidence>
<comment type="caution">
    <text evidence="9">The sequence shown here is derived from an EMBL/GenBank/DDBJ whole genome shotgun (WGS) entry which is preliminary data.</text>
</comment>
<keyword evidence="5" id="KW-0175">Coiled coil</keyword>
<reference evidence="9 10" key="1">
    <citation type="journal article" date="2018" name="PLoS Genet.">
        <title>Population sequencing reveals clonal diversity and ancestral inbreeding in the grapevine cultivar Chardonnay.</title>
        <authorList>
            <person name="Roach M.J."/>
            <person name="Johnson D.L."/>
            <person name="Bohlmann J."/>
            <person name="van Vuuren H.J."/>
            <person name="Jones S.J."/>
            <person name="Pretorius I.S."/>
            <person name="Schmidt S.A."/>
            <person name="Borneman A.R."/>
        </authorList>
    </citation>
    <scope>NUCLEOTIDE SEQUENCE [LARGE SCALE GENOMIC DNA]</scope>
    <source>
        <strain evidence="10">cv. Chardonnay</strain>
        <tissue evidence="9">Leaf</tissue>
    </source>
</reference>
<dbReference type="PANTHER" id="PTHR31448">
    <property type="entry name" value="MYOSIN-BINDING PROTEIN 2"/>
    <property type="match status" value="1"/>
</dbReference>
<dbReference type="Pfam" id="PF04576">
    <property type="entry name" value="Zein-binding"/>
    <property type="match status" value="1"/>
</dbReference>
<keyword evidence="3 7" id="KW-1133">Transmembrane helix</keyword>
<sequence length="984" mass="111645">MAPNKFATMLHMNTHKITVILVYAVLEWLLIILLLLNSFLFYFISKFAAYFGLKPPCLWCARVDHLFEPPAATNATQSYYHLVCEAHASEISKLAYCWDHRKLVKWEDMCNDCSSSHSGCSGKPFEISHQMAFFSSMPHNNAAINGERDRRCCCCDHLFTTKFCPPYFLFKPSWNILEYSRKGNLIVEEMHSEIYGDDFSDNCENQSEMKHNVEADVGNDQVLANEQLIVSDVQSISFPYDDKEGNEDEKADTTKITPPYSNSKDFLHPSSDDAGIQTCCRADEPLEIINLHSKIQIHPEFHRIIPFHLIDSSTTENQRSYKFTKGGLRQHELQHHGTFHSESLIKSNEEIPWISKDATLLVTNAEKAEKTMSKELESLEMGAIEDSVALNTGDGRNEDLVDKACEQSITSQAAQNVSTDTNDREAKAMKEPDDPTAAPEGDSFNLSGDEIKSEILTDMKAFDYEPTDQAQTQESIPLLTHLGEDQPLMICDSIRIITSPDAFIAENDQGLNHTEKAAKGESINFAEENQQGIKLHLSLCSEACEVEEERFSSTPTFREGLHHLQKKLLLPEKKESVMENSFDGSVISEMEGSDTVFTIERLTAALEAERKALRALYAELEEERSASAIAANQTMAMITRLQEEKAAMQMEALQYQRMMEEQSEYDQEALQLLNELMIKREKEKQELEKELEIHRKKVLDYESKEKMMRRRKDVGSIRSRISSATCSNAEDSDELSIDLNQEGKDEDSSFCGHQERNGNSTPGDATLDLDEMGLECVNHLSTLEESLAEFEEERMCILEQLKALEEKLFTLGDDEQFFEDVEQMEQFPEHNGKELDKECGFGSGEVQGVSNGLPKEMSGKQYSEKKTKGSNAKSLLPLFDAIHIESEEGVLEEVHVESDSTRMLVSSVSQFELEHKKLAIEEEVDHVYERLQALEADREFMKHCISSLKKGDKGMDLLQEILQHLRDLRTVEVQVRNMGDTTLI</sequence>
<comment type="subcellular location">
    <subcellularLocation>
        <location evidence="1">Membrane</location>
        <topology evidence="1">Single-pass membrane protein</topology>
    </subcellularLocation>
</comment>
<proteinExistence type="predicted"/>
<feature type="compositionally biased region" description="Polar residues" evidence="6">
    <location>
        <begin position="411"/>
        <end position="420"/>
    </location>
</feature>
<dbReference type="EMBL" id="QGNW01000157">
    <property type="protein sequence ID" value="RVW90172.1"/>
    <property type="molecule type" value="Genomic_DNA"/>
</dbReference>
<dbReference type="PANTHER" id="PTHR31448:SF3">
    <property type="entry name" value="MYOSIN-BINDING PROTEIN 2"/>
    <property type="match status" value="1"/>
</dbReference>
<name>A0A438I0G9_VITVI</name>
<dbReference type="PROSITE" id="PS51775">
    <property type="entry name" value="GTD_BINDING"/>
    <property type="match status" value="1"/>
</dbReference>
<gene>
    <name evidence="9" type="primary">MYOB3_0</name>
    <name evidence="9" type="ORF">CK203_041949</name>
</gene>
<keyword evidence="4 7" id="KW-0472">Membrane</keyword>
<dbReference type="GO" id="GO:0080115">
    <property type="term" value="F:myosin XI tail binding"/>
    <property type="evidence" value="ECO:0007669"/>
    <property type="project" value="UniProtKB-ARBA"/>
</dbReference>
<evidence type="ECO:0000256" key="2">
    <source>
        <dbReference type="ARBA" id="ARBA00022692"/>
    </source>
</evidence>
<evidence type="ECO:0000256" key="5">
    <source>
        <dbReference type="SAM" id="Coils"/>
    </source>
</evidence>
<feature type="region of interest" description="Disordered" evidence="6">
    <location>
        <begin position="240"/>
        <end position="266"/>
    </location>
</feature>
<feature type="coiled-coil region" evidence="5">
    <location>
        <begin position="780"/>
        <end position="807"/>
    </location>
</feature>
<accession>A0A438I0G9</accession>
<dbReference type="InterPro" id="IPR007656">
    <property type="entry name" value="GTD-bd"/>
</dbReference>
<feature type="compositionally biased region" description="Basic and acidic residues" evidence="6">
    <location>
        <begin position="421"/>
        <end position="433"/>
    </location>
</feature>